<reference evidence="9" key="1">
    <citation type="submission" date="2021-02" db="EMBL/GenBank/DDBJ databases">
        <title>Genome sequence Cadophora malorum strain M34.</title>
        <authorList>
            <person name="Stefanovic E."/>
            <person name="Vu D."/>
            <person name="Scully C."/>
            <person name="Dijksterhuis J."/>
            <person name="Roader J."/>
            <person name="Houbraken J."/>
        </authorList>
    </citation>
    <scope>NUCLEOTIDE SEQUENCE</scope>
    <source>
        <strain evidence="9">M34</strain>
    </source>
</reference>
<keyword evidence="7" id="KW-0131">Cell cycle</keyword>
<dbReference type="GO" id="GO:0051301">
    <property type="term" value="P:cell division"/>
    <property type="evidence" value="ECO:0007669"/>
    <property type="project" value="UniProtKB-KW"/>
</dbReference>
<comment type="similarity">
    <text evidence="2">Belongs to the SCC4/mau-2 family.</text>
</comment>
<keyword evidence="4" id="KW-0498">Mitosis</keyword>
<evidence type="ECO:0000256" key="5">
    <source>
        <dbReference type="ARBA" id="ARBA00022829"/>
    </source>
</evidence>
<evidence type="ECO:0000313" key="10">
    <source>
        <dbReference type="Proteomes" id="UP000664132"/>
    </source>
</evidence>
<feature type="compositionally biased region" description="Pro residues" evidence="8">
    <location>
        <begin position="82"/>
        <end position="97"/>
    </location>
</feature>
<feature type="compositionally biased region" description="Polar residues" evidence="8">
    <location>
        <begin position="69"/>
        <end position="80"/>
    </location>
</feature>
<keyword evidence="6" id="KW-0539">Nucleus</keyword>
<evidence type="ECO:0000256" key="1">
    <source>
        <dbReference type="ARBA" id="ARBA00004123"/>
    </source>
</evidence>
<organism evidence="9 10">
    <name type="scientific">Cadophora malorum</name>
    <dbReference type="NCBI Taxonomy" id="108018"/>
    <lineage>
        <taxon>Eukaryota</taxon>
        <taxon>Fungi</taxon>
        <taxon>Dikarya</taxon>
        <taxon>Ascomycota</taxon>
        <taxon>Pezizomycotina</taxon>
        <taxon>Leotiomycetes</taxon>
        <taxon>Helotiales</taxon>
        <taxon>Ploettnerulaceae</taxon>
        <taxon>Cadophora</taxon>
    </lineage>
</organism>
<dbReference type="GO" id="GO:0007059">
    <property type="term" value="P:chromosome segregation"/>
    <property type="evidence" value="ECO:0007669"/>
    <property type="project" value="UniProtKB-KW"/>
</dbReference>
<evidence type="ECO:0000256" key="4">
    <source>
        <dbReference type="ARBA" id="ARBA00022776"/>
    </source>
</evidence>
<evidence type="ECO:0000256" key="2">
    <source>
        <dbReference type="ARBA" id="ARBA00008585"/>
    </source>
</evidence>
<keyword evidence="10" id="KW-1185">Reference proteome</keyword>
<dbReference type="GO" id="GO:0007064">
    <property type="term" value="P:mitotic sister chromatid cohesion"/>
    <property type="evidence" value="ECO:0007669"/>
    <property type="project" value="InterPro"/>
</dbReference>
<protein>
    <submittedName>
        <fullName evidence="9">Uncharacterized protein</fullName>
    </submittedName>
</protein>
<comment type="caution">
    <text evidence="9">The sequence shown here is derived from an EMBL/GenBank/DDBJ whole genome shotgun (WGS) entry which is preliminary data.</text>
</comment>
<keyword evidence="3" id="KW-0132">Cell division</keyword>
<feature type="compositionally biased region" description="Polar residues" evidence="8">
    <location>
        <begin position="35"/>
        <end position="44"/>
    </location>
</feature>
<evidence type="ECO:0000256" key="7">
    <source>
        <dbReference type="ARBA" id="ARBA00023306"/>
    </source>
</evidence>
<gene>
    <name evidence="9" type="ORF">IFR04_007403</name>
</gene>
<name>A0A8H7THC0_9HELO</name>
<dbReference type="GO" id="GO:0005634">
    <property type="term" value="C:nucleus"/>
    <property type="evidence" value="ECO:0007669"/>
    <property type="project" value="UniProtKB-SubCell"/>
</dbReference>
<evidence type="ECO:0000256" key="3">
    <source>
        <dbReference type="ARBA" id="ARBA00022618"/>
    </source>
</evidence>
<evidence type="ECO:0000313" key="9">
    <source>
        <dbReference type="EMBL" id="KAG4419446.1"/>
    </source>
</evidence>
<accession>A0A8H7THC0</accession>
<feature type="region of interest" description="Disordered" evidence="8">
    <location>
        <begin position="1"/>
        <end position="127"/>
    </location>
</feature>
<feature type="compositionally biased region" description="Low complexity" evidence="8">
    <location>
        <begin position="98"/>
        <end position="119"/>
    </location>
</feature>
<proteinExistence type="inferred from homology"/>
<dbReference type="EMBL" id="JAFJYH010000105">
    <property type="protein sequence ID" value="KAG4419446.1"/>
    <property type="molecule type" value="Genomic_DNA"/>
</dbReference>
<sequence>MSYQGGPAPGNGNGYWAGHGPPNPYGAHDPRVQQHPVSYGSQPQYPAPVNHGHTGSNGQHWNQNGQQQYINPNQMNNSVSYAPPPPPQQYQPAPPQYISPAQLLQQQPPQARMPQQYQRTPDLSNGRTILDPVYNIPPRKASSSSDPVHDMAMLLISLAEEYFESAHNLAPSVVFSMTDGDINSYTKLIATGLGCLETALKNIKLPPRLEANIRLRYAGVLYEETDNYMEGETALSKGIALCERNHYYDLKYAMQFLLAQFMAKKNPKASMKALDGHVSEAEAYQHYPWVYVFRLLRASHSLDSGTATENHAAIHNLTAVTDLAERQGDHAIHLTASLMKAIAHMKRTGPEAMQNIQASIAAAWTYQTEASCNIPQLVGLTHILAVACSIREGNSKAMVADLKNMQLMMDTALKDPTWSTISDVIVIPIKRTPKSSQIVSSDTRMVLGIGEDGGDNLMMCFLNKKDTYSITYLLSGIVLLHKNSADQKGFKYLKAGLELLEGDTKVVKKSPGLLPDLISQRQWRGQILCYFRVYMAFCSAGMGDWPETKRCIDSLKTTSRSFGMSSTELLETLATYITAVYHQGTGDLDQALNMFQDPKFALPAAKSPVVTTIDQLHRDLCILAALNTLWILQEGSRQDNDRNTVLIEKLKPFCENNSNRDIQTAFNLVVATVPTNPPAHMYDVKGYLRAALHGAGVTANTQFLCITLNVMCSRFFSNVVGDQAEKSAMAASTQAANSGNALWRSVADGMLAQCYEVQGKNAMARDTLAQAQVFAQKAAPGSSSPSS</sequence>
<evidence type="ECO:0000256" key="6">
    <source>
        <dbReference type="ARBA" id="ARBA00023242"/>
    </source>
</evidence>
<dbReference type="InterPro" id="IPR019440">
    <property type="entry name" value="MAU2"/>
</dbReference>
<dbReference type="Pfam" id="PF10345">
    <property type="entry name" value="Cohesin_load"/>
    <property type="match status" value="1"/>
</dbReference>
<dbReference type="OrthoDB" id="5565328at2759"/>
<comment type="subcellular location">
    <subcellularLocation>
        <location evidence="1">Nucleus</location>
    </subcellularLocation>
</comment>
<dbReference type="PANTHER" id="PTHR21394">
    <property type="entry name" value="MAU2 CHROMATID COHESION FACTOR HOMOLOG"/>
    <property type="match status" value="1"/>
</dbReference>
<keyword evidence="5" id="KW-0159">Chromosome partition</keyword>
<feature type="compositionally biased region" description="Low complexity" evidence="8">
    <location>
        <begin position="56"/>
        <end position="68"/>
    </location>
</feature>
<dbReference type="AlphaFoldDB" id="A0A8H7THC0"/>
<dbReference type="Proteomes" id="UP000664132">
    <property type="component" value="Unassembled WGS sequence"/>
</dbReference>
<feature type="compositionally biased region" description="Gly residues" evidence="8">
    <location>
        <begin position="7"/>
        <end position="17"/>
    </location>
</feature>
<evidence type="ECO:0000256" key="8">
    <source>
        <dbReference type="SAM" id="MobiDB-lite"/>
    </source>
</evidence>